<protein>
    <submittedName>
        <fullName evidence="1">Uncharacterized protein</fullName>
    </submittedName>
</protein>
<evidence type="ECO:0000313" key="1">
    <source>
        <dbReference type="EMBL" id="CBX80383.1"/>
    </source>
</evidence>
<reference evidence="1" key="1">
    <citation type="journal article" date="2011" name="J. Bacteriol.">
        <title>Genome Sequence of an Erwinia amylovora Strain with Pathogenicity Restricted to Rubus Plants.</title>
        <authorList>
            <person name="Powney R."/>
            <person name="Smits T.H."/>
            <person name="Sawbridge T."/>
            <person name="Frey B."/>
            <person name="Blom J."/>
            <person name="Frey J.E."/>
            <person name="Plummer K.M."/>
            <person name="Beer S.V."/>
            <person name="Luck J."/>
            <person name="Duffy B."/>
            <person name="Rodoni B."/>
        </authorList>
    </citation>
    <scope>NUCLEOTIDE SEQUENCE</scope>
    <source>
        <strain evidence="1">ATCC BAA-2158</strain>
    </source>
</reference>
<sequence length="33" mass="3721">MFGIFQAQDGKNESLTSRPGYGWLRALPHNEIS</sequence>
<name>E5B4I0_ERWAM</name>
<dbReference type="EMBL" id="FR719190">
    <property type="protein sequence ID" value="CBX80383.1"/>
    <property type="molecule type" value="Genomic_DNA"/>
</dbReference>
<proteinExistence type="predicted"/>
<accession>E5B4I0</accession>
<gene>
    <name evidence="1" type="ORF">EAIL5_1563</name>
</gene>
<dbReference type="AlphaFoldDB" id="E5B4I0"/>
<organism evidence="1">
    <name type="scientific">Erwinia amylovora ATCC BAA-2158</name>
    <dbReference type="NCBI Taxonomy" id="889211"/>
    <lineage>
        <taxon>Bacteria</taxon>
        <taxon>Pseudomonadati</taxon>
        <taxon>Pseudomonadota</taxon>
        <taxon>Gammaproteobacteria</taxon>
        <taxon>Enterobacterales</taxon>
        <taxon>Erwiniaceae</taxon>
        <taxon>Erwinia</taxon>
    </lineage>
</organism>